<proteinExistence type="predicted"/>
<sequence length="65" mass="7737">MDKYILAEVSKRKNLKFLPQNKLIDYNFQEDFMTCESIFWTDGDYLSSSGEKVFGERLPKDFLVF</sequence>
<dbReference type="Proteomes" id="UP001457661">
    <property type="component" value="Unassembled WGS sequence"/>
</dbReference>
<reference evidence="1 2" key="1">
    <citation type="submission" date="2024-03" db="EMBL/GenBank/DDBJ databases">
        <title>Community enrichment and isolation of bacterial strains for fucoidan degradation.</title>
        <authorList>
            <person name="Sichert A."/>
        </authorList>
    </citation>
    <scope>NUCLEOTIDE SEQUENCE [LARGE SCALE GENOMIC DNA]</scope>
    <source>
        <strain evidence="1 2">AS26</strain>
    </source>
</reference>
<gene>
    <name evidence="1" type="ORF">WNY57_04085</name>
</gene>
<dbReference type="EMBL" id="JBBMQX010000002">
    <property type="protein sequence ID" value="MEM5531602.1"/>
    <property type="molecule type" value="Genomic_DNA"/>
</dbReference>
<keyword evidence="2" id="KW-1185">Reference proteome</keyword>
<comment type="caution">
    <text evidence="1">The sequence shown here is derived from an EMBL/GenBank/DDBJ whole genome shotgun (WGS) entry which is preliminary data.</text>
</comment>
<evidence type="ECO:0000313" key="2">
    <source>
        <dbReference type="Proteomes" id="UP001457661"/>
    </source>
</evidence>
<dbReference type="RefSeq" id="WP_342879197.1">
    <property type="nucleotide sequence ID" value="NZ_JBBMQX010000002.1"/>
</dbReference>
<name>A0ABU9TD14_9GAMM</name>
<evidence type="ECO:0000313" key="1">
    <source>
        <dbReference type="EMBL" id="MEM5531602.1"/>
    </source>
</evidence>
<organism evidence="1 2">
    <name type="scientific">Pseudoalteromonas arctica</name>
    <dbReference type="NCBI Taxonomy" id="394751"/>
    <lineage>
        <taxon>Bacteria</taxon>
        <taxon>Pseudomonadati</taxon>
        <taxon>Pseudomonadota</taxon>
        <taxon>Gammaproteobacteria</taxon>
        <taxon>Alteromonadales</taxon>
        <taxon>Pseudoalteromonadaceae</taxon>
        <taxon>Pseudoalteromonas</taxon>
    </lineage>
</organism>
<accession>A0ABU9TD14</accession>
<protein>
    <submittedName>
        <fullName evidence="1">Uncharacterized protein</fullName>
    </submittedName>
</protein>